<feature type="domain" description="ABM" evidence="1">
    <location>
        <begin position="1"/>
        <end position="76"/>
    </location>
</feature>
<organism evidence="2">
    <name type="scientific">Pyricularia oryzae (strain Y34)</name>
    <name type="common">Rice blast fungus</name>
    <name type="synonym">Magnaporthe oryzae</name>
    <dbReference type="NCBI Taxonomy" id="1143189"/>
    <lineage>
        <taxon>Eukaryota</taxon>
        <taxon>Fungi</taxon>
        <taxon>Dikarya</taxon>
        <taxon>Ascomycota</taxon>
        <taxon>Pezizomycotina</taxon>
        <taxon>Sordariomycetes</taxon>
        <taxon>Sordariomycetidae</taxon>
        <taxon>Magnaporthales</taxon>
        <taxon>Pyriculariaceae</taxon>
        <taxon>Pyricularia</taxon>
    </lineage>
</organism>
<keyword evidence="2" id="KW-0560">Oxidoreductase</keyword>
<reference evidence="2" key="1">
    <citation type="journal article" date="2012" name="PLoS Genet.">
        <title>Comparative analysis of the genomes of two field isolates of the rice blast fungus Magnaporthe oryzae.</title>
        <authorList>
            <person name="Xue M."/>
            <person name="Yang J."/>
            <person name="Li Z."/>
            <person name="Hu S."/>
            <person name="Yao N."/>
            <person name="Dean R.A."/>
            <person name="Zhao W."/>
            <person name="Shen M."/>
            <person name="Zhang H."/>
            <person name="Li C."/>
            <person name="Liu L."/>
            <person name="Cao L."/>
            <person name="Xu X."/>
            <person name="Xing Y."/>
            <person name="Hsiang T."/>
            <person name="Zhang Z."/>
            <person name="Xu J.R."/>
            <person name="Peng Y.L."/>
        </authorList>
    </citation>
    <scope>NUCLEOTIDE SEQUENCE</scope>
    <source>
        <strain evidence="2">Y34</strain>
    </source>
</reference>
<dbReference type="Gene3D" id="3.30.70.100">
    <property type="match status" value="1"/>
</dbReference>
<dbReference type="SUPFAM" id="SSF54909">
    <property type="entry name" value="Dimeric alpha+beta barrel"/>
    <property type="match status" value="1"/>
</dbReference>
<sequence length="215" mass="24042">MFAVIFETRPQPSQFDTYLTIAKSLRPELANIDGFIENIRYKSLSRPGWILSLSFWRDEKSLVRWRTTATHHMAQEKGRDGVLEDYHLRVGQVTASVRSNEVKRVETVDAREQDDVTAVGAAKTVQLVRFQMDRGAGIDAAAGKLGLNPEEPRGLLAWDIMEAVLSPGDMILLASWETGSSSVSIPGADSDEVQVLRDYGKYDRREAPQFYPPAS</sequence>
<dbReference type="SMR" id="A0AA97P5I8"/>
<name>A0AA97P5I8_PYRO3</name>
<protein>
    <submittedName>
        <fullName evidence="2">Antibiotic biosynthesis monooxygenase</fullName>
    </submittedName>
</protein>
<evidence type="ECO:0000313" key="2">
    <source>
        <dbReference type="EMBL" id="ELQ42356.1"/>
    </source>
</evidence>
<evidence type="ECO:0000259" key="1">
    <source>
        <dbReference type="Pfam" id="PF03992"/>
    </source>
</evidence>
<dbReference type="Proteomes" id="UP000011086">
    <property type="component" value="Unassembled WGS sequence"/>
</dbReference>
<accession>A0AA97P5I8</accession>
<dbReference type="AlphaFoldDB" id="A0AA97P5I8"/>
<dbReference type="EMBL" id="JH793928">
    <property type="protein sequence ID" value="ELQ42356.1"/>
    <property type="molecule type" value="Genomic_DNA"/>
</dbReference>
<dbReference type="InterPro" id="IPR011008">
    <property type="entry name" value="Dimeric_a/b-barrel"/>
</dbReference>
<keyword evidence="2" id="KW-0503">Monooxygenase</keyword>
<proteinExistence type="predicted"/>
<dbReference type="InterPro" id="IPR052936">
    <property type="entry name" value="Jasmonate_Hydroxylase-like"/>
</dbReference>
<dbReference type="GO" id="GO:0004497">
    <property type="term" value="F:monooxygenase activity"/>
    <property type="evidence" value="ECO:0007669"/>
    <property type="project" value="UniProtKB-KW"/>
</dbReference>
<dbReference type="PANTHER" id="PTHR37811">
    <property type="entry name" value="BLL5343 PROTEIN"/>
    <property type="match status" value="1"/>
</dbReference>
<gene>
    <name evidence="2" type="ORF">OOU_Y34scaffold00214g18</name>
</gene>
<dbReference type="Pfam" id="PF03992">
    <property type="entry name" value="ABM"/>
    <property type="match status" value="1"/>
</dbReference>
<dbReference type="PANTHER" id="PTHR37811:SF2">
    <property type="entry name" value="ABM DOMAIN-CONTAINING PROTEIN"/>
    <property type="match status" value="1"/>
</dbReference>
<dbReference type="InterPro" id="IPR007138">
    <property type="entry name" value="ABM_dom"/>
</dbReference>